<dbReference type="EMBL" id="JAYKXP010000202">
    <property type="protein sequence ID" value="KAK7019711.1"/>
    <property type="molecule type" value="Genomic_DNA"/>
</dbReference>
<evidence type="ECO:0000313" key="3">
    <source>
        <dbReference type="Proteomes" id="UP001383192"/>
    </source>
</evidence>
<feature type="region of interest" description="Disordered" evidence="1">
    <location>
        <begin position="1"/>
        <end position="75"/>
    </location>
</feature>
<evidence type="ECO:0000313" key="2">
    <source>
        <dbReference type="EMBL" id="KAK7019711.1"/>
    </source>
</evidence>
<name>A0AAW0B153_9AGAR</name>
<proteinExistence type="predicted"/>
<reference evidence="2 3" key="1">
    <citation type="submission" date="2024-01" db="EMBL/GenBank/DDBJ databases">
        <title>A draft genome for a cacao thread blight-causing isolate of Paramarasmius palmivorus.</title>
        <authorList>
            <person name="Baruah I.K."/>
            <person name="Bukari Y."/>
            <person name="Amoako-Attah I."/>
            <person name="Meinhardt L.W."/>
            <person name="Bailey B.A."/>
            <person name="Cohen S.P."/>
        </authorList>
    </citation>
    <scope>NUCLEOTIDE SEQUENCE [LARGE SCALE GENOMIC DNA]</scope>
    <source>
        <strain evidence="2 3">GH-12</strain>
    </source>
</reference>
<feature type="compositionally biased region" description="Polar residues" evidence="1">
    <location>
        <begin position="121"/>
        <end position="131"/>
    </location>
</feature>
<organism evidence="2 3">
    <name type="scientific">Paramarasmius palmivorus</name>
    <dbReference type="NCBI Taxonomy" id="297713"/>
    <lineage>
        <taxon>Eukaryota</taxon>
        <taxon>Fungi</taxon>
        <taxon>Dikarya</taxon>
        <taxon>Basidiomycota</taxon>
        <taxon>Agaricomycotina</taxon>
        <taxon>Agaricomycetes</taxon>
        <taxon>Agaricomycetidae</taxon>
        <taxon>Agaricales</taxon>
        <taxon>Marasmiineae</taxon>
        <taxon>Marasmiaceae</taxon>
        <taxon>Paramarasmius</taxon>
    </lineage>
</organism>
<dbReference type="Proteomes" id="UP001383192">
    <property type="component" value="Unassembled WGS sequence"/>
</dbReference>
<accession>A0AAW0B153</accession>
<comment type="caution">
    <text evidence="2">The sequence shown here is derived from an EMBL/GenBank/DDBJ whole genome shotgun (WGS) entry which is preliminary data.</text>
</comment>
<dbReference type="AlphaFoldDB" id="A0AAW0B153"/>
<evidence type="ECO:0000256" key="1">
    <source>
        <dbReference type="SAM" id="MobiDB-lite"/>
    </source>
</evidence>
<protein>
    <submittedName>
        <fullName evidence="2">Uncharacterized protein</fullName>
    </submittedName>
</protein>
<feature type="region of interest" description="Disordered" evidence="1">
    <location>
        <begin position="121"/>
        <end position="218"/>
    </location>
</feature>
<gene>
    <name evidence="2" type="ORF">VNI00_017988</name>
</gene>
<feature type="compositionally biased region" description="Gly residues" evidence="1">
    <location>
        <begin position="189"/>
        <end position="198"/>
    </location>
</feature>
<feature type="compositionally biased region" description="Polar residues" evidence="1">
    <location>
        <begin position="151"/>
        <end position="169"/>
    </location>
</feature>
<sequence length="218" mass="22546">MDSVAESIEIQVHGPQDDIMGGLPNPAGDVLIPGSANPGDSGLQAPNENDALPPDNDESRTPRRTVAEVTNPGDSEVQVTFSNSVAEGLSISPLAGDEPGVLREDVPPDTDLDIFAQATEDGTQAASSSFEGQGRPAVVDHGGQGIVDNEGTATDSGQETHTVSDNSSLVILEPPDHRVTGTSPSRQGDGVGGDGVSGRVGWNPTNDPNSLRVHWFRP</sequence>
<keyword evidence="3" id="KW-1185">Reference proteome</keyword>